<dbReference type="PANTHER" id="PTHR13271">
    <property type="entry name" value="UNCHARACTERIZED PUTATIVE METHYLTRANSFERASE"/>
    <property type="match status" value="1"/>
</dbReference>
<dbReference type="CDD" id="cd19177">
    <property type="entry name" value="SET_SETD4"/>
    <property type="match status" value="1"/>
</dbReference>
<keyword evidence="3" id="KW-1185">Reference proteome</keyword>
<proteinExistence type="predicted"/>
<comment type="caution">
    <text evidence="2">The sequence shown here is derived from an EMBL/GenBank/DDBJ whole genome shotgun (WGS) entry which is preliminary data.</text>
</comment>
<gene>
    <name evidence="2" type="ORF">SLS56_002285</name>
</gene>
<dbReference type="InterPro" id="IPR044429">
    <property type="entry name" value="SETD4_SET"/>
</dbReference>
<name>A0ABR3T608_9PEZI</name>
<protein>
    <recommendedName>
        <fullName evidence="4">SET domain-containing protein</fullName>
    </recommendedName>
</protein>
<evidence type="ECO:0008006" key="4">
    <source>
        <dbReference type="Google" id="ProtNLM"/>
    </source>
</evidence>
<dbReference type="InterPro" id="IPR050600">
    <property type="entry name" value="SETD3_SETD6_MTase"/>
</dbReference>
<feature type="coiled-coil region" evidence="1">
    <location>
        <begin position="320"/>
        <end position="347"/>
    </location>
</feature>
<dbReference type="Proteomes" id="UP001521116">
    <property type="component" value="Unassembled WGS sequence"/>
</dbReference>
<dbReference type="EMBL" id="JAJVDC020000015">
    <property type="protein sequence ID" value="KAL1634591.1"/>
    <property type="molecule type" value="Genomic_DNA"/>
</dbReference>
<reference evidence="2 3" key="1">
    <citation type="submission" date="2024-02" db="EMBL/GenBank/DDBJ databases">
        <title>De novo assembly and annotation of 12 fungi associated with fruit tree decline syndrome in Ontario, Canada.</title>
        <authorList>
            <person name="Sulman M."/>
            <person name="Ellouze W."/>
            <person name="Ilyukhin E."/>
        </authorList>
    </citation>
    <scope>NUCLEOTIDE SEQUENCE [LARGE SCALE GENOMIC DNA]</scope>
    <source>
        <strain evidence="2 3">M1-105</strain>
    </source>
</reference>
<keyword evidence="1" id="KW-0175">Coiled coil</keyword>
<organism evidence="2 3">
    <name type="scientific">Neofusicoccum ribis</name>
    <dbReference type="NCBI Taxonomy" id="45134"/>
    <lineage>
        <taxon>Eukaryota</taxon>
        <taxon>Fungi</taxon>
        <taxon>Dikarya</taxon>
        <taxon>Ascomycota</taxon>
        <taxon>Pezizomycotina</taxon>
        <taxon>Dothideomycetes</taxon>
        <taxon>Dothideomycetes incertae sedis</taxon>
        <taxon>Botryosphaeriales</taxon>
        <taxon>Botryosphaeriaceae</taxon>
        <taxon>Neofusicoccum</taxon>
    </lineage>
</organism>
<evidence type="ECO:0000313" key="2">
    <source>
        <dbReference type="EMBL" id="KAL1634591.1"/>
    </source>
</evidence>
<accession>A0ABR3T608</accession>
<evidence type="ECO:0000256" key="1">
    <source>
        <dbReference type="SAM" id="Coils"/>
    </source>
</evidence>
<sequence length="374" mass="43456">MAAPSPGPEHERFISWAKDQLGVTIDGVTPAKLPGRGLGVLATKPLKQGDLLVSVPAKALLTTETKHVKDVLLPKEATVHGRLAVYLTLMDGKEDAPHRLWQPVWPKKEEFDQIMPMNWTDRQKELLPAHAKSLLEKQQDKFEKDWELLKDRLPDKECRDLFIYYWLIVNTRTFYWDYPTTTRTGKQQVKRRKLIPDDCMALCPFMEYFNHADEGVETGEEVFLSYGPHSNDFLLIEYGFILNANKWDETKLDGIILPKLYKAQKEALDEHGFLGNYTIERAQTCHRTQVALRALVLPGNTWRRFADGFDDGDRERESVDERCAQLLKQYEHEIDKVEKEVRALPESDRRSTLERRWDQILNIVEELALQLEKQ</sequence>
<dbReference type="SUPFAM" id="SSF82199">
    <property type="entry name" value="SET domain"/>
    <property type="match status" value="1"/>
</dbReference>
<dbReference type="PANTHER" id="PTHR13271:SF137">
    <property type="entry name" value="SET DOMAIN-CONTAINING PROTEIN"/>
    <property type="match status" value="1"/>
</dbReference>
<evidence type="ECO:0000313" key="3">
    <source>
        <dbReference type="Proteomes" id="UP001521116"/>
    </source>
</evidence>
<dbReference type="Gene3D" id="3.90.1410.10">
    <property type="entry name" value="set domain protein methyltransferase, domain 1"/>
    <property type="match status" value="1"/>
</dbReference>
<dbReference type="InterPro" id="IPR046341">
    <property type="entry name" value="SET_dom_sf"/>
</dbReference>